<evidence type="ECO:0000313" key="3">
    <source>
        <dbReference type="EMBL" id="ASP22665.1"/>
    </source>
</evidence>
<dbReference type="AlphaFoldDB" id="A0A222E8Z0"/>
<keyword evidence="1" id="KW-0732">Signal</keyword>
<dbReference type="RefSeq" id="WP_094036388.1">
    <property type="nucleotide sequence ID" value="NZ_CP022540.1"/>
</dbReference>
<name>A0A222E8Z0_9RHOB</name>
<dbReference type="EMBL" id="CP022540">
    <property type="protein sequence ID" value="ASP22665.1"/>
    <property type="molecule type" value="Genomic_DNA"/>
</dbReference>
<accession>A0A222E8Z0</accession>
<dbReference type="InterPro" id="IPR018756">
    <property type="entry name" value="DUF2314"/>
</dbReference>
<dbReference type="Pfam" id="PF10077">
    <property type="entry name" value="DUF2314"/>
    <property type="match status" value="1"/>
</dbReference>
<feature type="domain" description="DUF2314" evidence="2">
    <location>
        <begin position="65"/>
        <end position="174"/>
    </location>
</feature>
<gene>
    <name evidence="3" type="ORF">ANTHELSMS3_04056</name>
</gene>
<feature type="signal peptide" evidence="1">
    <location>
        <begin position="1"/>
        <end position="20"/>
    </location>
</feature>
<evidence type="ECO:0000256" key="1">
    <source>
        <dbReference type="SAM" id="SignalP"/>
    </source>
</evidence>
<evidence type="ECO:0000259" key="2">
    <source>
        <dbReference type="Pfam" id="PF10077"/>
    </source>
</evidence>
<organism evidence="3 4">
    <name type="scientific">Antarctobacter heliothermus</name>
    <dbReference type="NCBI Taxonomy" id="74033"/>
    <lineage>
        <taxon>Bacteria</taxon>
        <taxon>Pseudomonadati</taxon>
        <taxon>Pseudomonadota</taxon>
        <taxon>Alphaproteobacteria</taxon>
        <taxon>Rhodobacterales</taxon>
        <taxon>Roseobacteraceae</taxon>
        <taxon>Antarctobacter</taxon>
    </lineage>
</organism>
<feature type="chain" id="PRO_5012962685" description="DUF2314 domain-containing protein" evidence="1">
    <location>
        <begin position="21"/>
        <end position="201"/>
    </location>
</feature>
<keyword evidence="4" id="KW-1185">Reference proteome</keyword>
<sequence>MLVRRVIAVLCALGSVATLAVGETRTEAEEEALARIYDHPGPVHIIPNDALPPGLLPTLHVRSSDPAMNRAFAQARASLPAALAATEKSNGWFSPSLALYIAVFVNAPGTPIEFVWVDSIQRDGKGYRGKLAGSARFLQDNRLRAPISFLNPQIADWAVQAEDGRYYGYFTTRARLPSLDEPLAAKLRALLVGNPVPALWK</sequence>
<protein>
    <recommendedName>
        <fullName evidence="2">DUF2314 domain-containing protein</fullName>
    </recommendedName>
</protein>
<dbReference type="Proteomes" id="UP000203589">
    <property type="component" value="Chromosome"/>
</dbReference>
<reference evidence="3 4" key="1">
    <citation type="submission" date="2017-07" db="EMBL/GenBank/DDBJ databases">
        <title>Genome Sequence of Antarctobacter heliothermus Strain SMS3 Isolated from a culture of the Diatom Skeletonema marinoi.</title>
        <authorList>
            <person name="Topel M."/>
            <person name="Pinder M.I.M."/>
            <person name="Johansson O.N."/>
            <person name="Kourtchenko O."/>
            <person name="Godhe A."/>
            <person name="Clarke A.K."/>
        </authorList>
    </citation>
    <scope>NUCLEOTIDE SEQUENCE [LARGE SCALE GENOMIC DNA]</scope>
    <source>
        <strain evidence="3 4">SMS3</strain>
    </source>
</reference>
<evidence type="ECO:0000313" key="4">
    <source>
        <dbReference type="Proteomes" id="UP000203589"/>
    </source>
</evidence>
<dbReference type="KEGG" id="aht:ANTHELSMS3_04056"/>
<proteinExistence type="predicted"/>
<dbReference type="OrthoDB" id="121776at2"/>